<proteinExistence type="predicted"/>
<evidence type="ECO:0000256" key="1">
    <source>
        <dbReference type="SAM" id="MobiDB-lite"/>
    </source>
</evidence>
<reference evidence="2 3" key="1">
    <citation type="submission" date="2016-08" db="EMBL/GenBank/DDBJ databases">
        <title>Genome sequence of Clavibacter michiganensis subsp. michiganensis strain CASJ007.</title>
        <authorList>
            <person name="Thapa S.P."/>
            <person name="Coaker G."/>
        </authorList>
    </citation>
    <scope>NUCLEOTIDE SEQUENCE [LARGE SCALE GENOMIC DNA]</scope>
    <source>
        <strain evidence="2">CASJ007</strain>
    </source>
</reference>
<keyword evidence="3" id="KW-1185">Reference proteome</keyword>
<dbReference type="InterPro" id="IPR014942">
    <property type="entry name" value="AbiEii"/>
</dbReference>
<organism evidence="2 3">
    <name type="scientific">Clavibacter michiganensis subsp. michiganensis</name>
    <dbReference type="NCBI Taxonomy" id="33013"/>
    <lineage>
        <taxon>Bacteria</taxon>
        <taxon>Bacillati</taxon>
        <taxon>Actinomycetota</taxon>
        <taxon>Actinomycetes</taxon>
        <taxon>Micrococcales</taxon>
        <taxon>Microbacteriaceae</taxon>
        <taxon>Clavibacter</taxon>
    </lineage>
</organism>
<evidence type="ECO:0000313" key="2">
    <source>
        <dbReference type="EMBL" id="OUE04525.1"/>
    </source>
</evidence>
<accession>A0A251XM26</accession>
<feature type="region of interest" description="Disordered" evidence="1">
    <location>
        <begin position="382"/>
        <end position="405"/>
    </location>
</feature>
<dbReference type="Pfam" id="PF08843">
    <property type="entry name" value="AbiEii"/>
    <property type="match status" value="1"/>
</dbReference>
<sequence length="428" mass="46649">MQVRIGEEIAKSLSRSILETSGVLPVISRIASAAIGRIGVSEIVSESVARALRPQTGYISEMLLSEIRGIPRERNAPAIAPNRAERARARRRTPVPDLLGYSSGPAARAAIKTAAQKAAQGASPSVGDLIKQTMFDRFLCRVFADDEPMFVLKGGTGMLARMPRSRSTLDIDLAATEGALDAAVDELVQCASRDLGDHFRFVYKSRTELLTGENQPYTSGCRVTFDAYLGVTSHGKIGIDLAVGHMPSAAPERRAPANRLTQLKFRTYDYLLYPLVDQVSDKLCATIQVYGPEGRPSSREKDLVDLAMIASFETVDAAELRVAVSQEFLLRLLEPVDHLTVPEHWGAAYRRMAATTPLADHRPRIEDTVELVSSFLDPVLDGTTTEGRLDPATSTRVAGEGRSSRGRVTRAVVEGDLLPFSQLRLAHR</sequence>
<evidence type="ECO:0000313" key="3">
    <source>
        <dbReference type="Proteomes" id="UP000195062"/>
    </source>
</evidence>
<protein>
    <recommendedName>
        <fullName evidence="4">Nucleotidyl transferase AbiEii/AbiGii toxin family protein</fullName>
    </recommendedName>
</protein>
<feature type="compositionally biased region" description="Polar residues" evidence="1">
    <location>
        <begin position="382"/>
        <end position="396"/>
    </location>
</feature>
<dbReference type="AlphaFoldDB" id="A0A251XM26"/>
<comment type="caution">
    <text evidence="2">The sequence shown here is derived from an EMBL/GenBank/DDBJ whole genome shotgun (WGS) entry which is preliminary data.</text>
</comment>
<gene>
    <name evidence="2" type="ORF">CMMCAS07_06235</name>
</gene>
<dbReference type="EMBL" id="MDHH01000001">
    <property type="protein sequence ID" value="OUE04525.1"/>
    <property type="molecule type" value="Genomic_DNA"/>
</dbReference>
<name>A0A251XM26_CLAMM</name>
<evidence type="ECO:0008006" key="4">
    <source>
        <dbReference type="Google" id="ProtNLM"/>
    </source>
</evidence>
<dbReference type="Proteomes" id="UP000195062">
    <property type="component" value="Unassembled WGS sequence"/>
</dbReference>